<dbReference type="EMBL" id="JAAWVQ010028144">
    <property type="protein sequence ID" value="MBN3273150.1"/>
    <property type="molecule type" value="Genomic_DNA"/>
</dbReference>
<proteinExistence type="predicted"/>
<sequence>MDGKAETIFQEVNKLLSEKGIDGRNLIAACTDGATVGCHPGVVQKLRQEYNSELAGVHCTAHRLPLSASDAAKPVLQVKKFQQDLRSIFKEPKLTFTQPHAVHWLSIHSAVSVVCRTVKSLSDILEHIAASNTQDSVKAKSLLNSVRQFNCVALCHLMLDVLMHIVLLSFFTSLAVRSNKLHDLQRQLIFKRESLDFSTVQPMTHGTKEAVKELTVNPGASEEEFFNSLEDNKFKGDKMFDCHTQKPAFDNVKSRYVSSLIDEIERHFPADAMNLLTWFSVLEPRRALAAKQPTEEEFSQYGQENLDRLLKHFATSVCAEVAASEFRDYGLK</sequence>
<comment type="caution">
    <text evidence="1">The sequence shown here is derived from an EMBL/GenBank/DDBJ whole genome shotgun (WGS) entry which is preliminary data.</text>
</comment>
<organism evidence="1 2">
    <name type="scientific">Polyodon spathula</name>
    <name type="common">North American paddlefish</name>
    <name type="synonym">Squalus spathula</name>
    <dbReference type="NCBI Taxonomy" id="7913"/>
    <lineage>
        <taxon>Eukaryota</taxon>
        <taxon>Metazoa</taxon>
        <taxon>Chordata</taxon>
        <taxon>Craniata</taxon>
        <taxon>Vertebrata</taxon>
        <taxon>Euteleostomi</taxon>
        <taxon>Actinopterygii</taxon>
        <taxon>Chondrostei</taxon>
        <taxon>Acipenseriformes</taxon>
        <taxon>Polyodontidae</taxon>
        <taxon>Polyodon</taxon>
    </lineage>
</organism>
<keyword evidence="2" id="KW-1185">Reference proteome</keyword>
<dbReference type="PANTHER" id="PTHR46880:SF5">
    <property type="entry name" value="DUF4371 DOMAIN-CONTAINING PROTEIN"/>
    <property type="match status" value="1"/>
</dbReference>
<accession>A0ABS2XG88</accession>
<dbReference type="PANTHER" id="PTHR46880">
    <property type="entry name" value="RAS-ASSOCIATING DOMAIN-CONTAINING PROTEIN"/>
    <property type="match status" value="1"/>
</dbReference>
<reference evidence="1" key="1">
    <citation type="journal article" date="2021" name="Cell">
        <title>Tracing the genetic footprints of vertebrate landing in non-teleost ray-finned fishes.</title>
        <authorList>
            <person name="Bi X."/>
            <person name="Wang K."/>
            <person name="Yang L."/>
            <person name="Pan H."/>
            <person name="Jiang H."/>
            <person name="Wei Q."/>
            <person name="Fang M."/>
            <person name="Yu H."/>
            <person name="Zhu C."/>
            <person name="Cai Y."/>
            <person name="He Y."/>
            <person name="Gan X."/>
            <person name="Zeng H."/>
            <person name="Yu D."/>
            <person name="Zhu Y."/>
            <person name="Jiang H."/>
            <person name="Qiu Q."/>
            <person name="Yang H."/>
            <person name="Zhang Y.E."/>
            <person name="Wang W."/>
            <person name="Zhu M."/>
            <person name="He S."/>
            <person name="Zhang G."/>
        </authorList>
    </citation>
    <scope>NUCLEOTIDE SEQUENCE</scope>
    <source>
        <strain evidence="1">Pddl_001</strain>
    </source>
</reference>
<protein>
    <submittedName>
        <fullName evidence="1">ZN862 protein</fullName>
    </submittedName>
</protein>
<feature type="non-terminal residue" evidence="1">
    <location>
        <position position="332"/>
    </location>
</feature>
<name>A0ABS2XG88_POLSP</name>
<gene>
    <name evidence="1" type="primary">Znf862_1</name>
    <name evidence="1" type="ORF">GTO93_0017042</name>
</gene>
<dbReference type="Proteomes" id="UP001166093">
    <property type="component" value="Unassembled WGS sequence"/>
</dbReference>
<evidence type="ECO:0000313" key="1">
    <source>
        <dbReference type="EMBL" id="MBN3273150.1"/>
    </source>
</evidence>
<evidence type="ECO:0000313" key="2">
    <source>
        <dbReference type="Proteomes" id="UP001166093"/>
    </source>
</evidence>
<feature type="non-terminal residue" evidence="1">
    <location>
        <position position="1"/>
    </location>
</feature>